<dbReference type="CDD" id="cd05374">
    <property type="entry name" value="17beta-HSD-like_SDR_c"/>
    <property type="match status" value="1"/>
</dbReference>
<dbReference type="PANTHER" id="PTHR43976">
    <property type="entry name" value="SHORT CHAIN DEHYDROGENASE"/>
    <property type="match status" value="1"/>
</dbReference>
<dbReference type="Gene3D" id="3.40.50.720">
    <property type="entry name" value="NAD(P)-binding Rossmann-like Domain"/>
    <property type="match status" value="1"/>
</dbReference>
<keyword evidence="6" id="KW-1185">Reference proteome</keyword>
<evidence type="ECO:0000313" key="6">
    <source>
        <dbReference type="Proteomes" id="UP000701341"/>
    </source>
</evidence>
<dbReference type="SUPFAM" id="SSF51735">
    <property type="entry name" value="NAD(P)-binding Rossmann-fold domains"/>
    <property type="match status" value="1"/>
</dbReference>
<dbReference type="OrthoDB" id="1274115at2759"/>
<evidence type="ECO:0000313" key="5">
    <source>
        <dbReference type="EMBL" id="KAF7517825.1"/>
    </source>
</evidence>
<dbReference type="PANTHER" id="PTHR43976:SF16">
    <property type="entry name" value="SHORT-CHAIN DEHYDROGENASE_REDUCTASE FAMILY PROTEIN"/>
    <property type="match status" value="1"/>
</dbReference>
<accession>A0A9P5KVU8</accession>
<protein>
    <recommendedName>
        <fullName evidence="4">Ketoreductase domain-containing protein</fullName>
    </recommendedName>
</protein>
<evidence type="ECO:0000256" key="2">
    <source>
        <dbReference type="ARBA" id="ARBA00023002"/>
    </source>
</evidence>
<proteinExistence type="inferred from homology"/>
<dbReference type="GO" id="GO:0016491">
    <property type="term" value="F:oxidoreductase activity"/>
    <property type="evidence" value="ECO:0007669"/>
    <property type="project" value="UniProtKB-KW"/>
</dbReference>
<evidence type="ECO:0000256" key="1">
    <source>
        <dbReference type="ARBA" id="ARBA00006484"/>
    </source>
</evidence>
<dbReference type="InterPro" id="IPR051911">
    <property type="entry name" value="SDR_oxidoreductase"/>
</dbReference>
<dbReference type="PRINTS" id="PR00081">
    <property type="entry name" value="GDHRDH"/>
</dbReference>
<sequence length="287" mass="30793">MASQLWLITGASSGFGALMTESALKAGHRVLATARNPTKAAQDYPQVELLGGKWLQLDVTSQQTKEQVEQAIRENGGKIDVIINNAGYGLLGSIEDISEEELDTQFQTNVYGTVRVIKAALPFMRAQRSGTIVNFSSIAGFAAGPSSAAYSMSKFAVEALSESLFTELNPFNIRVLLVEPGAFRTKFIGSHKVPAAGMTKDYEGTPLGAAMGFFDGFAGKQPGDPAKAVQRVLDVIQLQGMGQGKESLLRLPLGTDCFPRMLTKIENLKVELEQMRDIALSTAVDSA</sequence>
<dbReference type="EMBL" id="JAAOZQ010000109">
    <property type="protein sequence ID" value="KAF7517825.1"/>
    <property type="molecule type" value="Genomic_DNA"/>
</dbReference>
<organism evidence="5 6">
    <name type="scientific">Penicillium crustosum</name>
    <name type="common">Blue mold fungus</name>
    <dbReference type="NCBI Taxonomy" id="36656"/>
    <lineage>
        <taxon>Eukaryota</taxon>
        <taxon>Fungi</taxon>
        <taxon>Dikarya</taxon>
        <taxon>Ascomycota</taxon>
        <taxon>Pezizomycotina</taxon>
        <taxon>Eurotiomycetes</taxon>
        <taxon>Eurotiomycetidae</taxon>
        <taxon>Eurotiales</taxon>
        <taxon>Aspergillaceae</taxon>
        <taxon>Penicillium</taxon>
    </lineage>
</organism>
<evidence type="ECO:0000259" key="4">
    <source>
        <dbReference type="SMART" id="SM00822"/>
    </source>
</evidence>
<dbReference type="Pfam" id="PF00106">
    <property type="entry name" value="adh_short"/>
    <property type="match status" value="1"/>
</dbReference>
<dbReference type="InterPro" id="IPR002347">
    <property type="entry name" value="SDR_fam"/>
</dbReference>
<dbReference type="InterPro" id="IPR036291">
    <property type="entry name" value="NAD(P)-bd_dom_sf"/>
</dbReference>
<feature type="domain" description="Ketoreductase" evidence="4">
    <location>
        <begin position="4"/>
        <end position="181"/>
    </location>
</feature>
<dbReference type="AlphaFoldDB" id="A0A9P5KVU8"/>
<gene>
    <name evidence="5" type="ORF">PCG10_000838</name>
</gene>
<dbReference type="InterPro" id="IPR057326">
    <property type="entry name" value="KR_dom"/>
</dbReference>
<comment type="caution">
    <text evidence="5">The sequence shown here is derived from an EMBL/GenBank/DDBJ whole genome shotgun (WGS) entry which is preliminary data.</text>
</comment>
<reference evidence="5" key="1">
    <citation type="submission" date="2020-02" db="EMBL/GenBank/DDBJ databases">
        <authorList>
            <person name="Lichtner F.J."/>
        </authorList>
    </citation>
    <scope>NUCLEOTIDE SEQUENCE</scope>
    <source>
        <strain evidence="5">G10</strain>
    </source>
</reference>
<dbReference type="Proteomes" id="UP000701341">
    <property type="component" value="Unassembled WGS sequence"/>
</dbReference>
<comment type="similarity">
    <text evidence="1 3">Belongs to the short-chain dehydrogenases/reductases (SDR) family.</text>
</comment>
<keyword evidence="2" id="KW-0560">Oxidoreductase</keyword>
<name>A0A9P5KVU8_PENCR</name>
<evidence type="ECO:0000256" key="3">
    <source>
        <dbReference type="RuleBase" id="RU000363"/>
    </source>
</evidence>
<dbReference type="PRINTS" id="PR00080">
    <property type="entry name" value="SDRFAMILY"/>
</dbReference>
<dbReference type="SMART" id="SM00822">
    <property type="entry name" value="PKS_KR"/>
    <property type="match status" value="1"/>
</dbReference>